<dbReference type="AlphaFoldDB" id="M3D5Z0"/>
<keyword evidence="2" id="KW-1185">Reference proteome</keyword>
<proteinExistence type="predicted"/>
<reference evidence="1 2" key="1">
    <citation type="journal article" date="2012" name="PLoS Pathog.">
        <title>Diverse lifestyles and strategies of plant pathogenesis encoded in the genomes of eighteen Dothideomycetes fungi.</title>
        <authorList>
            <person name="Ohm R.A."/>
            <person name="Feau N."/>
            <person name="Henrissat B."/>
            <person name="Schoch C.L."/>
            <person name="Horwitz B.A."/>
            <person name="Barry K.W."/>
            <person name="Condon B.J."/>
            <person name="Copeland A.C."/>
            <person name="Dhillon B."/>
            <person name="Glaser F."/>
            <person name="Hesse C.N."/>
            <person name="Kosti I."/>
            <person name="LaButti K."/>
            <person name="Lindquist E.A."/>
            <person name="Lucas S."/>
            <person name="Salamov A.A."/>
            <person name="Bradshaw R.E."/>
            <person name="Ciuffetti L."/>
            <person name="Hamelin R.C."/>
            <person name="Kema G.H.J."/>
            <person name="Lawrence C."/>
            <person name="Scott J.A."/>
            <person name="Spatafora J.W."/>
            <person name="Turgeon B.G."/>
            <person name="de Wit P.J.G.M."/>
            <person name="Zhong S."/>
            <person name="Goodwin S.B."/>
            <person name="Grigoriev I.V."/>
        </authorList>
    </citation>
    <scope>NUCLEOTIDE SEQUENCE [LARGE SCALE GENOMIC DNA]</scope>
    <source>
        <strain evidence="1 2">SO2202</strain>
    </source>
</reference>
<dbReference type="Proteomes" id="UP000016931">
    <property type="component" value="Unassembled WGS sequence"/>
</dbReference>
<sequence>MLVTKTKLVQAGRKIWQHQRYHGCQRSHPQCLVADSPVSALGLCTQIRCKQPHCMPAPAPLAEMTRRLRHMAFAIVSHTLTLYQLNYSQTPSLSKMAGNAFNS</sequence>
<evidence type="ECO:0000313" key="1">
    <source>
        <dbReference type="EMBL" id="EMF13580.1"/>
    </source>
</evidence>
<protein>
    <submittedName>
        <fullName evidence="1">Uncharacterized protein</fullName>
    </submittedName>
</protein>
<name>M3D5Z0_SPHMS</name>
<dbReference type="HOGENOM" id="CLU_2265406_0_0_1"/>
<dbReference type="RefSeq" id="XP_016761701.1">
    <property type="nucleotide sequence ID" value="XM_016901274.1"/>
</dbReference>
<evidence type="ECO:0000313" key="2">
    <source>
        <dbReference type="Proteomes" id="UP000016931"/>
    </source>
</evidence>
<dbReference type="EMBL" id="KB456263">
    <property type="protein sequence ID" value="EMF13580.1"/>
    <property type="molecule type" value="Genomic_DNA"/>
</dbReference>
<accession>M3D5Z0</accession>
<dbReference type="OrthoDB" id="343296at2759"/>
<dbReference type="GeneID" id="27898411"/>
<gene>
    <name evidence="1" type="ORF">SEPMUDRAFT_116614</name>
</gene>
<organism evidence="1 2">
    <name type="scientific">Sphaerulina musiva (strain SO2202)</name>
    <name type="common">Poplar stem canker fungus</name>
    <name type="synonym">Septoria musiva</name>
    <dbReference type="NCBI Taxonomy" id="692275"/>
    <lineage>
        <taxon>Eukaryota</taxon>
        <taxon>Fungi</taxon>
        <taxon>Dikarya</taxon>
        <taxon>Ascomycota</taxon>
        <taxon>Pezizomycotina</taxon>
        <taxon>Dothideomycetes</taxon>
        <taxon>Dothideomycetidae</taxon>
        <taxon>Mycosphaerellales</taxon>
        <taxon>Mycosphaerellaceae</taxon>
        <taxon>Sphaerulina</taxon>
    </lineage>
</organism>